<dbReference type="InterPro" id="IPR020612">
    <property type="entry name" value="Methylthiotransferase_CS"/>
</dbReference>
<dbReference type="InterPro" id="IPR005839">
    <property type="entry name" value="Methylthiotransferase"/>
</dbReference>
<evidence type="ECO:0000256" key="3">
    <source>
        <dbReference type="ARBA" id="ARBA00013273"/>
    </source>
</evidence>
<dbReference type="InterPro" id="IPR058240">
    <property type="entry name" value="rSAM_sf"/>
</dbReference>
<feature type="domain" description="TRAM" evidence="16">
    <location>
        <begin position="371"/>
        <end position="433"/>
    </location>
</feature>
<evidence type="ECO:0000256" key="2">
    <source>
        <dbReference type="ARBA" id="ARBA00002399"/>
    </source>
</evidence>
<dbReference type="FunFam" id="3.80.30.20:FF:000001">
    <property type="entry name" value="tRNA-2-methylthio-N(6)-dimethylallyladenosine synthase 2"/>
    <property type="match status" value="1"/>
</dbReference>
<dbReference type="Gene3D" id="3.80.30.20">
    <property type="entry name" value="tm_1862 like domain"/>
    <property type="match status" value="1"/>
</dbReference>
<dbReference type="SUPFAM" id="SSF102114">
    <property type="entry name" value="Radical SAM enzymes"/>
    <property type="match status" value="1"/>
</dbReference>
<evidence type="ECO:0000256" key="10">
    <source>
        <dbReference type="ARBA" id="ARBA00023004"/>
    </source>
</evidence>
<evidence type="ECO:0000256" key="4">
    <source>
        <dbReference type="ARBA" id="ARBA00022485"/>
    </source>
</evidence>
<dbReference type="AlphaFoldDB" id="A0A1M5URX3"/>
<dbReference type="SFLD" id="SFLDS00029">
    <property type="entry name" value="Radical_SAM"/>
    <property type="match status" value="1"/>
</dbReference>
<evidence type="ECO:0000259" key="18">
    <source>
        <dbReference type="PROSITE" id="PS51918"/>
    </source>
</evidence>
<dbReference type="InterPro" id="IPR006638">
    <property type="entry name" value="Elp3/MiaA/NifB-like_rSAM"/>
</dbReference>
<dbReference type="Gene3D" id="3.40.50.12160">
    <property type="entry name" value="Methylthiotransferase, N-terminal domain"/>
    <property type="match status" value="1"/>
</dbReference>
<dbReference type="PROSITE" id="PS01278">
    <property type="entry name" value="MTTASE_RADICAL"/>
    <property type="match status" value="1"/>
</dbReference>
<dbReference type="Pfam" id="PF01938">
    <property type="entry name" value="TRAM"/>
    <property type="match status" value="1"/>
</dbReference>
<accession>A0A1M5URX3</accession>
<evidence type="ECO:0000313" key="20">
    <source>
        <dbReference type="Proteomes" id="UP000184389"/>
    </source>
</evidence>
<dbReference type="CDD" id="cd01335">
    <property type="entry name" value="Radical_SAM"/>
    <property type="match status" value="1"/>
</dbReference>
<comment type="cofactor">
    <cofactor evidence="1">
        <name>[4Fe-4S] cluster</name>
        <dbReference type="ChEBI" id="CHEBI:49883"/>
    </cofactor>
</comment>
<dbReference type="EMBL" id="FQXR01000003">
    <property type="protein sequence ID" value="SHH65650.1"/>
    <property type="molecule type" value="Genomic_DNA"/>
</dbReference>
<dbReference type="STRING" id="1123281.SAMN02745180_00745"/>
<evidence type="ECO:0000256" key="6">
    <source>
        <dbReference type="ARBA" id="ARBA00022679"/>
    </source>
</evidence>
<feature type="domain" description="Radical SAM core" evidence="18">
    <location>
        <begin position="139"/>
        <end position="368"/>
    </location>
</feature>
<reference evidence="19 20" key="1">
    <citation type="submission" date="2016-11" db="EMBL/GenBank/DDBJ databases">
        <authorList>
            <person name="Jaros S."/>
            <person name="Januszkiewicz K."/>
            <person name="Wedrychowicz H."/>
        </authorList>
    </citation>
    <scope>NUCLEOTIDE SEQUENCE [LARGE SCALE GENOMIC DNA]</scope>
    <source>
        <strain evidence="19 20">DSM 13106</strain>
    </source>
</reference>
<keyword evidence="9" id="KW-0479">Metal-binding</keyword>
<evidence type="ECO:0000256" key="14">
    <source>
        <dbReference type="ARBA" id="ARBA00061574"/>
    </source>
</evidence>
<evidence type="ECO:0000256" key="13">
    <source>
        <dbReference type="ARBA" id="ARBA00051661"/>
    </source>
</evidence>
<dbReference type="GO" id="GO:0046872">
    <property type="term" value="F:metal ion binding"/>
    <property type="evidence" value="ECO:0007669"/>
    <property type="project" value="UniProtKB-KW"/>
</dbReference>
<evidence type="ECO:0000256" key="1">
    <source>
        <dbReference type="ARBA" id="ARBA00001966"/>
    </source>
</evidence>
<dbReference type="NCBIfam" id="TIGR01579">
    <property type="entry name" value="MiaB-like-C"/>
    <property type="match status" value="1"/>
</dbReference>
<dbReference type="InterPro" id="IPR006467">
    <property type="entry name" value="MiaB-like_bact"/>
</dbReference>
<dbReference type="InterPro" id="IPR023404">
    <property type="entry name" value="rSAM_horseshoe"/>
</dbReference>
<dbReference type="InterPro" id="IPR034557">
    <property type="entry name" value="ThrcA_tRNA_MEthiotransferase"/>
</dbReference>
<comment type="catalytic activity">
    <reaction evidence="13">
        <text>N(6)-L-threonylcarbamoyladenosine(37) in tRNA + (sulfur carrier)-SH + AH2 + 2 S-adenosyl-L-methionine = 2-methylsulfanyl-N(6)-L-threonylcarbamoyladenosine(37) in tRNA + (sulfur carrier)-H + 5'-deoxyadenosine + L-methionine + A + S-adenosyl-L-homocysteine + 2 H(+)</text>
        <dbReference type="Rhea" id="RHEA:37075"/>
        <dbReference type="Rhea" id="RHEA-COMP:10163"/>
        <dbReference type="Rhea" id="RHEA-COMP:11092"/>
        <dbReference type="Rhea" id="RHEA-COMP:14737"/>
        <dbReference type="Rhea" id="RHEA-COMP:14739"/>
        <dbReference type="ChEBI" id="CHEBI:13193"/>
        <dbReference type="ChEBI" id="CHEBI:15378"/>
        <dbReference type="ChEBI" id="CHEBI:17319"/>
        <dbReference type="ChEBI" id="CHEBI:17499"/>
        <dbReference type="ChEBI" id="CHEBI:29917"/>
        <dbReference type="ChEBI" id="CHEBI:57844"/>
        <dbReference type="ChEBI" id="CHEBI:57856"/>
        <dbReference type="ChEBI" id="CHEBI:59789"/>
        <dbReference type="ChEBI" id="CHEBI:64428"/>
        <dbReference type="ChEBI" id="CHEBI:74418"/>
        <dbReference type="ChEBI" id="CHEBI:74420"/>
        <dbReference type="EC" id="2.8.4.5"/>
    </reaction>
</comment>
<sequence length="434" mass="50165">MKKVAFHTLGCKVNQYETEAMEELFEKRGYQIVGENEYADVYVINTCTVTNLGDRKSRQFIRRAKKLNHDSIIAVVGCYAQVAPKEIEKMNDVDVIIGTSDKRKIVESCEEAKEEKKKINMVKDFRMLNNFEELEIEEIKSRTRAYMKIQDGCNQYCSYCIIPYARGPIRSRTLENIISEAERLSQAGFKEVVLTGIHVASYGKDLGDISLLDVIKEVNKIEGIERIRLSSIEPTLIDREFMESVIKMPKVCDHFHLSLQSGSDTILKRMNRKYTTEEYRNIVKLIREYMPYAGITTDVIVGFPGEGQKEFEETCDFVKEINFSRIHVFKYSPRKGTPASKYINQVDGNIKHERSEKLINLGEELSIKFNKNLLGKTMEVLFEEESKDPSFIEGYTTNYVRVKAPFKEEYKGRILTVKITELDDENLIGEIEEF</sequence>
<dbReference type="SFLD" id="SFLDG01061">
    <property type="entry name" value="methylthiotransferase"/>
    <property type="match status" value="1"/>
</dbReference>
<dbReference type="InterPro" id="IPR002792">
    <property type="entry name" value="TRAM_dom"/>
</dbReference>
<dbReference type="SFLD" id="SFLDG01082">
    <property type="entry name" value="B12-binding_domain_containing"/>
    <property type="match status" value="1"/>
</dbReference>
<dbReference type="Pfam" id="PF04055">
    <property type="entry name" value="Radical_SAM"/>
    <property type="match status" value="1"/>
</dbReference>
<evidence type="ECO:0000256" key="8">
    <source>
        <dbReference type="ARBA" id="ARBA00022694"/>
    </source>
</evidence>
<dbReference type="InterPro" id="IPR013848">
    <property type="entry name" value="Methylthiotransferase_N"/>
</dbReference>
<dbReference type="Pfam" id="PF00919">
    <property type="entry name" value="UPF0004"/>
    <property type="match status" value="1"/>
</dbReference>
<feature type="domain" description="MTTase N-terminal" evidence="17">
    <location>
        <begin position="2"/>
        <end position="114"/>
    </location>
</feature>
<comment type="similarity">
    <text evidence="14">Belongs to the methylthiotransferase family. MtaB subfamily.</text>
</comment>
<evidence type="ECO:0000256" key="5">
    <source>
        <dbReference type="ARBA" id="ARBA00022490"/>
    </source>
</evidence>
<proteinExistence type="inferred from homology"/>
<dbReference type="FunFam" id="3.40.50.12160:FF:000004">
    <property type="entry name" value="Threonylcarbamoyladenosine tRNA methylthiotransferase MtaB"/>
    <property type="match status" value="1"/>
</dbReference>
<dbReference type="Proteomes" id="UP000184389">
    <property type="component" value="Unassembled WGS sequence"/>
</dbReference>
<evidence type="ECO:0000256" key="9">
    <source>
        <dbReference type="ARBA" id="ARBA00022723"/>
    </source>
</evidence>
<dbReference type="GO" id="GO:0035598">
    <property type="term" value="F:tRNA (N(6)-L-threonylcarbamoyladenosine(37)-C(2))-methylthiotransferase activity"/>
    <property type="evidence" value="ECO:0007669"/>
    <property type="project" value="UniProtKB-EC"/>
</dbReference>
<dbReference type="SFLD" id="SFLDF00295">
    <property type="entry name" value="threonylcarbamoyladenosine_tRN"/>
    <property type="match status" value="1"/>
</dbReference>
<dbReference type="OrthoDB" id="9805215at2"/>
<keyword evidence="10" id="KW-0408">Iron</keyword>
<organism evidence="19 20">
    <name type="scientific">Sporanaerobacter acetigenes DSM 13106</name>
    <dbReference type="NCBI Taxonomy" id="1123281"/>
    <lineage>
        <taxon>Bacteria</taxon>
        <taxon>Bacillati</taxon>
        <taxon>Bacillota</taxon>
        <taxon>Tissierellia</taxon>
        <taxon>Tissierellales</taxon>
        <taxon>Sporanaerobacteraceae</taxon>
        <taxon>Sporanaerobacter</taxon>
    </lineage>
</organism>
<comment type="function">
    <text evidence="2">Catalyzes the methylthiolation of N6-threonylcarbamoyladenosine (t(6)A), leading to the formation of 2-methylthio-N6-threonylcarbamoyladenosine (ms(2)t(6)A) at position 37 in tRNAs that read codons beginning with adenine.</text>
</comment>
<keyword evidence="11" id="KW-0411">Iron-sulfur</keyword>
<evidence type="ECO:0000259" key="16">
    <source>
        <dbReference type="PROSITE" id="PS50926"/>
    </source>
</evidence>
<evidence type="ECO:0000256" key="7">
    <source>
        <dbReference type="ARBA" id="ARBA00022691"/>
    </source>
</evidence>
<evidence type="ECO:0000313" key="19">
    <source>
        <dbReference type="EMBL" id="SHH65650.1"/>
    </source>
</evidence>
<dbReference type="SMART" id="SM00729">
    <property type="entry name" value="Elp3"/>
    <property type="match status" value="1"/>
</dbReference>
<evidence type="ECO:0000259" key="17">
    <source>
        <dbReference type="PROSITE" id="PS51449"/>
    </source>
</evidence>
<name>A0A1M5URX3_9FIRM</name>
<dbReference type="PANTHER" id="PTHR11918:SF45">
    <property type="entry name" value="THREONYLCARBAMOYLADENOSINE TRNA METHYLTHIOTRANSFERASE"/>
    <property type="match status" value="1"/>
</dbReference>
<keyword evidence="7" id="KW-0949">S-adenosyl-L-methionine</keyword>
<keyword evidence="8" id="KW-0819">tRNA processing</keyword>
<evidence type="ECO:0000256" key="15">
    <source>
        <dbReference type="ARBA" id="ARBA00069898"/>
    </source>
</evidence>
<dbReference type="InterPro" id="IPR007197">
    <property type="entry name" value="rSAM"/>
</dbReference>
<dbReference type="GO" id="GO:0051539">
    <property type="term" value="F:4 iron, 4 sulfur cluster binding"/>
    <property type="evidence" value="ECO:0007669"/>
    <property type="project" value="UniProtKB-KW"/>
</dbReference>
<dbReference type="PANTHER" id="PTHR11918">
    <property type="entry name" value="RADICAL SAM PROTEINS"/>
    <property type="match status" value="1"/>
</dbReference>
<dbReference type="NCBIfam" id="TIGR01574">
    <property type="entry name" value="miaB-methiolase"/>
    <property type="match status" value="1"/>
</dbReference>
<protein>
    <recommendedName>
        <fullName evidence="15">Threonylcarbamoyladenosine tRNA methylthiotransferase MtaB</fullName>
        <ecNumber evidence="3">2.8.4.5</ecNumber>
    </recommendedName>
    <alternativeName>
        <fullName evidence="12">tRNA-t(6)A37 methylthiotransferase</fullName>
    </alternativeName>
</protein>
<dbReference type="NCBIfam" id="TIGR00089">
    <property type="entry name" value="MiaB/RimO family radical SAM methylthiotransferase"/>
    <property type="match status" value="1"/>
</dbReference>
<dbReference type="EC" id="2.8.4.5" evidence="3"/>
<keyword evidence="20" id="KW-1185">Reference proteome</keyword>
<dbReference type="PROSITE" id="PS51918">
    <property type="entry name" value="RADICAL_SAM"/>
    <property type="match status" value="1"/>
</dbReference>
<keyword evidence="6 19" id="KW-0808">Transferase</keyword>
<evidence type="ECO:0000256" key="12">
    <source>
        <dbReference type="ARBA" id="ARBA00031213"/>
    </source>
</evidence>
<dbReference type="PROSITE" id="PS51449">
    <property type="entry name" value="MTTASE_N"/>
    <property type="match status" value="1"/>
</dbReference>
<dbReference type="InterPro" id="IPR038135">
    <property type="entry name" value="Methylthiotransferase_N_sf"/>
</dbReference>
<keyword evidence="5" id="KW-0963">Cytoplasm</keyword>
<keyword evidence="4" id="KW-0004">4Fe-4S</keyword>
<gene>
    <name evidence="19" type="ORF">SAMN02745180_00745</name>
</gene>
<dbReference type="RefSeq" id="WP_072743309.1">
    <property type="nucleotide sequence ID" value="NZ_FQXR01000003.1"/>
</dbReference>
<evidence type="ECO:0000256" key="11">
    <source>
        <dbReference type="ARBA" id="ARBA00023014"/>
    </source>
</evidence>
<dbReference type="PROSITE" id="PS50926">
    <property type="entry name" value="TRAM"/>
    <property type="match status" value="1"/>
</dbReference>